<dbReference type="SUPFAM" id="SSF53850">
    <property type="entry name" value="Periplasmic binding protein-like II"/>
    <property type="match status" value="1"/>
</dbReference>
<proteinExistence type="predicted"/>
<feature type="non-terminal residue" evidence="2">
    <location>
        <position position="46"/>
    </location>
</feature>
<comment type="caution">
    <text evidence="2">The sequence shown here is derived from an EMBL/GenBank/DDBJ whole genome shotgun (WGS) entry which is preliminary data.</text>
</comment>
<dbReference type="EMBL" id="MTEJ01000725">
    <property type="protein sequence ID" value="OQW98967.1"/>
    <property type="molecule type" value="Genomic_DNA"/>
</dbReference>
<feature type="chain" id="PRO_5013073133" evidence="1">
    <location>
        <begin position="24"/>
        <end position="46"/>
    </location>
</feature>
<dbReference type="AlphaFoldDB" id="A0A1Y1Q7X8"/>
<evidence type="ECO:0000313" key="3">
    <source>
        <dbReference type="Proteomes" id="UP000192491"/>
    </source>
</evidence>
<sequence>MKLLTTLLSSAVLAMAVAGTAQAEDKLRLGTEGAYAPFNTVDKDGK</sequence>
<gene>
    <name evidence="2" type="ORF">BWK73_51390</name>
</gene>
<keyword evidence="1" id="KW-0732">Signal</keyword>
<dbReference type="Proteomes" id="UP000192491">
    <property type="component" value="Unassembled WGS sequence"/>
</dbReference>
<feature type="signal peptide" evidence="1">
    <location>
        <begin position="1"/>
        <end position="23"/>
    </location>
</feature>
<protein>
    <submittedName>
        <fullName evidence="2">Amino acid ABC transporter</fullName>
    </submittedName>
</protein>
<name>A0A1Y1Q7X8_9GAMM</name>
<evidence type="ECO:0000313" key="2">
    <source>
        <dbReference type="EMBL" id="OQW98967.1"/>
    </source>
</evidence>
<accession>A0A1Y1Q7X8</accession>
<evidence type="ECO:0000256" key="1">
    <source>
        <dbReference type="SAM" id="SignalP"/>
    </source>
</evidence>
<organism evidence="2 3">
    <name type="scientific">Thiothrix lacustris</name>
    <dbReference type="NCBI Taxonomy" id="525917"/>
    <lineage>
        <taxon>Bacteria</taxon>
        <taxon>Pseudomonadati</taxon>
        <taxon>Pseudomonadota</taxon>
        <taxon>Gammaproteobacteria</taxon>
        <taxon>Thiotrichales</taxon>
        <taxon>Thiotrichaceae</taxon>
        <taxon>Thiothrix</taxon>
    </lineage>
</organism>
<reference evidence="2 3" key="1">
    <citation type="submission" date="2017-01" db="EMBL/GenBank/DDBJ databases">
        <title>Novel large sulfur bacteria in the metagenomes of groundwater-fed chemosynthetic microbial mats in the Lake Huron basin.</title>
        <authorList>
            <person name="Sharrar A.M."/>
            <person name="Flood B.E."/>
            <person name="Bailey J.V."/>
            <person name="Jones D.S."/>
            <person name="Biddanda B."/>
            <person name="Ruberg S.A."/>
            <person name="Marcus D.N."/>
            <person name="Dick G.J."/>
        </authorList>
    </citation>
    <scope>NUCLEOTIDE SEQUENCE [LARGE SCALE GENOMIC DNA]</scope>
    <source>
        <strain evidence="2">A8</strain>
    </source>
</reference>